<evidence type="ECO:0000313" key="3">
    <source>
        <dbReference type="Proteomes" id="UP000215914"/>
    </source>
</evidence>
<protein>
    <submittedName>
        <fullName evidence="2">Uncharacterized protein</fullName>
    </submittedName>
</protein>
<organism evidence="2 3">
    <name type="scientific">Helianthus annuus</name>
    <name type="common">Common sunflower</name>
    <dbReference type="NCBI Taxonomy" id="4232"/>
    <lineage>
        <taxon>Eukaryota</taxon>
        <taxon>Viridiplantae</taxon>
        <taxon>Streptophyta</taxon>
        <taxon>Embryophyta</taxon>
        <taxon>Tracheophyta</taxon>
        <taxon>Spermatophyta</taxon>
        <taxon>Magnoliopsida</taxon>
        <taxon>eudicotyledons</taxon>
        <taxon>Gunneridae</taxon>
        <taxon>Pentapetalae</taxon>
        <taxon>asterids</taxon>
        <taxon>campanulids</taxon>
        <taxon>Asterales</taxon>
        <taxon>Asteraceae</taxon>
        <taxon>Asteroideae</taxon>
        <taxon>Heliantheae alliance</taxon>
        <taxon>Heliantheae</taxon>
        <taxon>Helianthus</taxon>
    </lineage>
</organism>
<name>A0A9K3DNQ9_HELAN</name>
<dbReference type="Proteomes" id="UP000215914">
    <property type="component" value="Unassembled WGS sequence"/>
</dbReference>
<reference evidence="2" key="2">
    <citation type="submission" date="2020-06" db="EMBL/GenBank/DDBJ databases">
        <title>Helianthus annuus Genome sequencing and assembly Release 2.</title>
        <authorList>
            <person name="Gouzy J."/>
            <person name="Langlade N."/>
            <person name="Munos S."/>
        </authorList>
    </citation>
    <scope>NUCLEOTIDE SEQUENCE</scope>
    <source>
        <tissue evidence="2">Leaves</tissue>
    </source>
</reference>
<keyword evidence="3" id="KW-1185">Reference proteome</keyword>
<evidence type="ECO:0000256" key="1">
    <source>
        <dbReference type="SAM" id="MobiDB-lite"/>
    </source>
</evidence>
<accession>A0A9K3DNQ9</accession>
<reference evidence="2" key="1">
    <citation type="journal article" date="2017" name="Nature">
        <title>The sunflower genome provides insights into oil metabolism, flowering and Asterid evolution.</title>
        <authorList>
            <person name="Badouin H."/>
            <person name="Gouzy J."/>
            <person name="Grassa C.J."/>
            <person name="Murat F."/>
            <person name="Staton S.E."/>
            <person name="Cottret L."/>
            <person name="Lelandais-Briere C."/>
            <person name="Owens G.L."/>
            <person name="Carrere S."/>
            <person name="Mayjonade B."/>
            <person name="Legrand L."/>
            <person name="Gill N."/>
            <person name="Kane N.C."/>
            <person name="Bowers J.E."/>
            <person name="Hubner S."/>
            <person name="Bellec A."/>
            <person name="Berard A."/>
            <person name="Berges H."/>
            <person name="Blanchet N."/>
            <person name="Boniface M.C."/>
            <person name="Brunel D."/>
            <person name="Catrice O."/>
            <person name="Chaidir N."/>
            <person name="Claudel C."/>
            <person name="Donnadieu C."/>
            <person name="Faraut T."/>
            <person name="Fievet G."/>
            <person name="Helmstetter N."/>
            <person name="King M."/>
            <person name="Knapp S.J."/>
            <person name="Lai Z."/>
            <person name="Le Paslier M.C."/>
            <person name="Lippi Y."/>
            <person name="Lorenzon L."/>
            <person name="Mandel J.R."/>
            <person name="Marage G."/>
            <person name="Marchand G."/>
            <person name="Marquand E."/>
            <person name="Bret-Mestries E."/>
            <person name="Morien E."/>
            <person name="Nambeesan S."/>
            <person name="Nguyen T."/>
            <person name="Pegot-Espagnet P."/>
            <person name="Pouilly N."/>
            <person name="Raftis F."/>
            <person name="Sallet E."/>
            <person name="Schiex T."/>
            <person name="Thomas J."/>
            <person name="Vandecasteele C."/>
            <person name="Vares D."/>
            <person name="Vear F."/>
            <person name="Vautrin S."/>
            <person name="Crespi M."/>
            <person name="Mangin B."/>
            <person name="Burke J.M."/>
            <person name="Salse J."/>
            <person name="Munos S."/>
            <person name="Vincourt P."/>
            <person name="Rieseberg L.H."/>
            <person name="Langlade N.B."/>
        </authorList>
    </citation>
    <scope>NUCLEOTIDE SEQUENCE</scope>
    <source>
        <tissue evidence="2">Leaves</tissue>
    </source>
</reference>
<dbReference type="AlphaFoldDB" id="A0A9K3DNQ9"/>
<sequence>MSLHWKMDREDKAVYMEDDRSELINLSIGPEKKKPVPVVTAAPKAQVSKGERKGTCRFSESWCDYIVVSDTLEGLAPVALRKPKAKPRDTTDIPVSNPDDPIDLESSQEPLLRTKAVKRKTEGEAAAHPAKKIIRKKISKKGNLDALAVKLSPVEVEPEKEKSIQEDPVITIPFFATTSAPVNVEKSPAGDQGFFSHDEEDSPIHPEETLGDYYYRSYSEKRASDIHAPVWKLKQGDTFSDWQICRDWLQGVFPPAEVKFQEERSHDQTYHAYLEETPSSTSTTHRIVRKWRSKHKEWAAFEVSKNKASEEKAKVALLRAKLEANQAKFESE</sequence>
<feature type="region of interest" description="Disordered" evidence="1">
    <location>
        <begin position="83"/>
        <end position="105"/>
    </location>
</feature>
<proteinExistence type="predicted"/>
<gene>
    <name evidence="2" type="ORF">HanXRQr2_Chr16g0732671</name>
</gene>
<dbReference type="EMBL" id="MNCJ02000331">
    <property type="protein sequence ID" value="KAF5758730.1"/>
    <property type="molecule type" value="Genomic_DNA"/>
</dbReference>
<comment type="caution">
    <text evidence="2">The sequence shown here is derived from an EMBL/GenBank/DDBJ whole genome shotgun (WGS) entry which is preliminary data.</text>
</comment>
<evidence type="ECO:0000313" key="2">
    <source>
        <dbReference type="EMBL" id="KAF5758730.1"/>
    </source>
</evidence>
<dbReference type="Gramene" id="mRNA:HanXRQr2_Chr16g0732671">
    <property type="protein sequence ID" value="mRNA:HanXRQr2_Chr16g0732671"/>
    <property type="gene ID" value="HanXRQr2_Chr16g0732671"/>
</dbReference>